<dbReference type="EMBL" id="CP094970">
    <property type="protein sequence ID" value="UYM03454.1"/>
    <property type="molecule type" value="Genomic_DNA"/>
</dbReference>
<dbReference type="KEGG" id="sgrg:L0C25_12895"/>
<dbReference type="Pfam" id="PF00903">
    <property type="entry name" value="Glyoxalase"/>
    <property type="match status" value="1"/>
</dbReference>
<dbReference type="Proteomes" id="UP001164390">
    <property type="component" value="Chromosome"/>
</dbReference>
<protein>
    <submittedName>
        <fullName evidence="2">VOC family protein</fullName>
    </submittedName>
</protein>
<accession>A0AA46TEM3</accession>
<dbReference type="Gene3D" id="3.10.180.10">
    <property type="entry name" value="2,3-Dihydroxybiphenyl 1,2-Dioxygenase, domain 1"/>
    <property type="match status" value="1"/>
</dbReference>
<dbReference type="PANTHER" id="PTHR36437">
    <property type="entry name" value="GLYOXALASE/BLEOMYCIN RESISTANCE PROTEIN/DIOXYGENASE"/>
    <property type="match status" value="1"/>
</dbReference>
<proteinExistence type="predicted"/>
<dbReference type="InterPro" id="IPR029068">
    <property type="entry name" value="Glyas_Bleomycin-R_OHBP_Dase"/>
</dbReference>
<sequence>MLQINCSTLDPLRSDLRAAPLRGRVRCGRRRVLGRYALSVHIDLTTLVVNDYDSAIEFFVDTLGFDLAEDEPSLTNDGRPKRWVVVRPPGAPTGLLLARADGENQAAVVGQQTANRVGFFLRVDDFEVTYERMKTSGVQFVKDPRTEPYGRVAVFLDIAGNRWDLLGPGSTPEIGAR</sequence>
<reference evidence="2" key="1">
    <citation type="submission" date="2022-01" db="EMBL/GenBank/DDBJ databases">
        <title>Nocardioidaceae gen. sp. A5X3R13.</title>
        <authorList>
            <person name="Lopez Marin M.A."/>
            <person name="Uhlik O."/>
        </authorList>
    </citation>
    <scope>NUCLEOTIDE SEQUENCE</scope>
    <source>
        <strain evidence="2">A5X3R13</strain>
    </source>
</reference>
<evidence type="ECO:0000313" key="3">
    <source>
        <dbReference type="Proteomes" id="UP001164390"/>
    </source>
</evidence>
<dbReference type="InterPro" id="IPR004360">
    <property type="entry name" value="Glyas_Fos-R_dOase_dom"/>
</dbReference>
<name>A0AA46TEM3_9ACTN</name>
<keyword evidence="3" id="KW-1185">Reference proteome</keyword>
<gene>
    <name evidence="2" type="ORF">L0C25_12895</name>
</gene>
<organism evidence="2 3">
    <name type="scientific">Solicola gregarius</name>
    <dbReference type="NCBI Taxonomy" id="2908642"/>
    <lineage>
        <taxon>Bacteria</taxon>
        <taxon>Bacillati</taxon>
        <taxon>Actinomycetota</taxon>
        <taxon>Actinomycetes</taxon>
        <taxon>Propionibacteriales</taxon>
        <taxon>Nocardioidaceae</taxon>
        <taxon>Solicola</taxon>
    </lineage>
</organism>
<evidence type="ECO:0000313" key="2">
    <source>
        <dbReference type="EMBL" id="UYM03454.1"/>
    </source>
</evidence>
<dbReference type="PANTHER" id="PTHR36437:SF2">
    <property type="entry name" value="GLYOXALASE_BLEOMYCIN RESISTANCE PROTEIN_DIOXYGENASE"/>
    <property type="match status" value="1"/>
</dbReference>
<dbReference type="SUPFAM" id="SSF54593">
    <property type="entry name" value="Glyoxalase/Bleomycin resistance protein/Dihydroxybiphenyl dioxygenase"/>
    <property type="match status" value="1"/>
</dbReference>
<dbReference type="RefSeq" id="WP_271632063.1">
    <property type="nucleotide sequence ID" value="NZ_CP094970.1"/>
</dbReference>
<dbReference type="AlphaFoldDB" id="A0AA46TEM3"/>
<evidence type="ECO:0000259" key="1">
    <source>
        <dbReference type="PROSITE" id="PS51819"/>
    </source>
</evidence>
<dbReference type="PROSITE" id="PS51819">
    <property type="entry name" value="VOC"/>
    <property type="match status" value="1"/>
</dbReference>
<feature type="domain" description="VOC" evidence="1">
    <location>
        <begin position="41"/>
        <end position="168"/>
    </location>
</feature>
<dbReference type="InterPro" id="IPR037523">
    <property type="entry name" value="VOC_core"/>
</dbReference>